<dbReference type="NCBIfam" id="NF001263">
    <property type="entry name" value="PRK00226.1-4"/>
    <property type="match status" value="1"/>
</dbReference>
<dbReference type="InterPro" id="IPR023459">
    <property type="entry name" value="Tscrpt_elong_fac_GreA/B_fam"/>
</dbReference>
<dbReference type="SUPFAM" id="SSF46557">
    <property type="entry name" value="GreA transcript cleavage protein, N-terminal domain"/>
    <property type="match status" value="1"/>
</dbReference>
<accession>A0A644T5F7</accession>
<dbReference type="AlphaFoldDB" id="A0A644T5F7"/>
<keyword evidence="4" id="KW-0238">DNA-binding</keyword>
<sequence>MAKEVKEYLTIEKKKELELELNNLKTVRRKEIADAIEWSKSLGDLAENAEYSQAREDQARCEARIGELETILQNAIITNSNESRNGVSVGSVVVVNNMESEEINTFTIVGSEEVDLDSGKISNESPLGSALLGKNEGDTVTFMAPKGQVNYKIKKIN</sequence>
<dbReference type="Gene3D" id="1.10.287.180">
    <property type="entry name" value="Transcription elongation factor, GreA/GreB, N-terminal domain"/>
    <property type="match status" value="1"/>
</dbReference>
<dbReference type="GO" id="GO:0003677">
    <property type="term" value="F:DNA binding"/>
    <property type="evidence" value="ECO:0007669"/>
    <property type="project" value="UniProtKB-KW"/>
</dbReference>
<keyword evidence="10" id="KW-0251">Elongation factor</keyword>
<keyword evidence="5" id="KW-0804">Transcription</keyword>
<evidence type="ECO:0000256" key="2">
    <source>
        <dbReference type="ARBA" id="ARBA00013729"/>
    </source>
</evidence>
<evidence type="ECO:0000259" key="8">
    <source>
        <dbReference type="Pfam" id="PF01272"/>
    </source>
</evidence>
<keyword evidence="3" id="KW-0805">Transcription regulation</keyword>
<dbReference type="InterPro" id="IPR036805">
    <property type="entry name" value="Tscrpt_elong_fac_GreA/B_N_sf"/>
</dbReference>
<dbReference type="InterPro" id="IPR036953">
    <property type="entry name" value="GreA/GreB_C_sf"/>
</dbReference>
<dbReference type="GO" id="GO:0003746">
    <property type="term" value="F:translation elongation factor activity"/>
    <property type="evidence" value="ECO:0007669"/>
    <property type="project" value="UniProtKB-KW"/>
</dbReference>
<protein>
    <recommendedName>
        <fullName evidence="2">Transcription elongation factor GreA</fullName>
    </recommendedName>
    <alternativeName>
        <fullName evidence="7">Transcript cleavage factor GreA</fullName>
    </alternativeName>
</protein>
<dbReference type="NCBIfam" id="TIGR01462">
    <property type="entry name" value="greA"/>
    <property type="match status" value="1"/>
</dbReference>
<name>A0A644T5F7_9ZZZZ</name>
<dbReference type="Pfam" id="PF03449">
    <property type="entry name" value="GreA_GreB_N"/>
    <property type="match status" value="1"/>
</dbReference>
<dbReference type="Pfam" id="PF01272">
    <property type="entry name" value="GreA_GreB"/>
    <property type="match status" value="1"/>
</dbReference>
<dbReference type="FunFam" id="3.10.50.30:FF:000001">
    <property type="entry name" value="Transcription elongation factor GreA"/>
    <property type="match status" value="1"/>
</dbReference>
<dbReference type="SUPFAM" id="SSF54534">
    <property type="entry name" value="FKBP-like"/>
    <property type="match status" value="1"/>
</dbReference>
<evidence type="ECO:0000256" key="4">
    <source>
        <dbReference type="ARBA" id="ARBA00023125"/>
    </source>
</evidence>
<dbReference type="InterPro" id="IPR001437">
    <property type="entry name" value="Tscrpt_elong_fac_GreA/B_C"/>
</dbReference>
<comment type="similarity">
    <text evidence="1">Belongs to the GreA/GreB family.</text>
</comment>
<proteinExistence type="inferred from homology"/>
<dbReference type="GO" id="GO:0070063">
    <property type="term" value="F:RNA polymerase binding"/>
    <property type="evidence" value="ECO:0007669"/>
    <property type="project" value="InterPro"/>
</dbReference>
<comment type="caution">
    <text evidence="10">The sequence shown here is derived from an EMBL/GenBank/DDBJ whole genome shotgun (WGS) entry which is preliminary data.</text>
</comment>
<dbReference type="InterPro" id="IPR028624">
    <property type="entry name" value="Tscrpt_elong_fac_GreA/B"/>
</dbReference>
<dbReference type="FunFam" id="1.10.287.180:FF:000001">
    <property type="entry name" value="Transcription elongation factor GreA"/>
    <property type="match status" value="1"/>
</dbReference>
<dbReference type="EMBL" id="VSSQ01000017">
    <property type="protein sequence ID" value="MPL62158.1"/>
    <property type="molecule type" value="Genomic_DNA"/>
</dbReference>
<dbReference type="PANTHER" id="PTHR30437:SF4">
    <property type="entry name" value="TRANSCRIPTION ELONGATION FACTOR GREA"/>
    <property type="match status" value="1"/>
</dbReference>
<comment type="function">
    <text evidence="6">Necessary for efficient RNA polymerase transcription elongation past template-encoded arresting sites. The arresting sites in DNA have the property of trapping a certain fraction of elongating RNA polymerases that pass through, resulting in locked ternary complexes. Cleavage of the nascent transcript by cleavage factors such as GreA or GreB allows the resumption of elongation from the new 3'terminus. GreA releases sequences of 2 to 3 nucleotides.</text>
</comment>
<keyword evidence="10" id="KW-0648">Protein biosynthesis</keyword>
<evidence type="ECO:0000313" key="10">
    <source>
        <dbReference type="EMBL" id="MPL62158.1"/>
    </source>
</evidence>
<dbReference type="InterPro" id="IPR006359">
    <property type="entry name" value="Tscrpt_elong_fac_GreA"/>
</dbReference>
<feature type="domain" description="Transcription elongation factor GreA/GreB C-terminal" evidence="8">
    <location>
        <begin position="85"/>
        <end position="157"/>
    </location>
</feature>
<evidence type="ECO:0000256" key="3">
    <source>
        <dbReference type="ARBA" id="ARBA00023015"/>
    </source>
</evidence>
<organism evidence="10">
    <name type="scientific">bioreactor metagenome</name>
    <dbReference type="NCBI Taxonomy" id="1076179"/>
    <lineage>
        <taxon>unclassified sequences</taxon>
        <taxon>metagenomes</taxon>
        <taxon>ecological metagenomes</taxon>
    </lineage>
</organism>
<dbReference type="GO" id="GO:0032784">
    <property type="term" value="P:regulation of DNA-templated transcription elongation"/>
    <property type="evidence" value="ECO:0007669"/>
    <property type="project" value="InterPro"/>
</dbReference>
<evidence type="ECO:0000256" key="1">
    <source>
        <dbReference type="ARBA" id="ARBA00008213"/>
    </source>
</evidence>
<dbReference type="PANTHER" id="PTHR30437">
    <property type="entry name" value="TRANSCRIPTION ELONGATION FACTOR GREA"/>
    <property type="match status" value="1"/>
</dbReference>
<dbReference type="PIRSF" id="PIRSF006092">
    <property type="entry name" value="GreA_GreB"/>
    <property type="match status" value="1"/>
</dbReference>
<dbReference type="Gene3D" id="3.10.50.30">
    <property type="entry name" value="Transcription elongation factor, GreA/GreB, C-terminal domain"/>
    <property type="match status" value="1"/>
</dbReference>
<dbReference type="GO" id="GO:0006354">
    <property type="term" value="P:DNA-templated transcription elongation"/>
    <property type="evidence" value="ECO:0007669"/>
    <property type="project" value="TreeGrafter"/>
</dbReference>
<evidence type="ECO:0000256" key="7">
    <source>
        <dbReference type="ARBA" id="ARBA00030776"/>
    </source>
</evidence>
<dbReference type="PROSITE" id="PS00829">
    <property type="entry name" value="GREAB_1"/>
    <property type="match status" value="1"/>
</dbReference>
<dbReference type="HAMAP" id="MF_00105">
    <property type="entry name" value="GreA_GreB"/>
    <property type="match status" value="1"/>
</dbReference>
<evidence type="ECO:0000259" key="9">
    <source>
        <dbReference type="Pfam" id="PF03449"/>
    </source>
</evidence>
<dbReference type="InterPro" id="IPR018151">
    <property type="entry name" value="TF_GreA/GreB_CS"/>
</dbReference>
<dbReference type="PROSITE" id="PS00830">
    <property type="entry name" value="GREAB_2"/>
    <property type="match status" value="1"/>
</dbReference>
<evidence type="ECO:0000256" key="6">
    <source>
        <dbReference type="ARBA" id="ARBA00024916"/>
    </source>
</evidence>
<feature type="domain" description="Transcription elongation factor GreA/GreB N-terminal" evidence="9">
    <location>
        <begin position="8"/>
        <end position="77"/>
    </location>
</feature>
<reference evidence="10" key="1">
    <citation type="submission" date="2019-08" db="EMBL/GenBank/DDBJ databases">
        <authorList>
            <person name="Kucharzyk K."/>
            <person name="Murdoch R.W."/>
            <person name="Higgins S."/>
            <person name="Loffler F."/>
        </authorList>
    </citation>
    <scope>NUCLEOTIDE SEQUENCE</scope>
</reference>
<dbReference type="InterPro" id="IPR022691">
    <property type="entry name" value="Tscrpt_elong_fac_GreA/B_N"/>
</dbReference>
<gene>
    <name evidence="10" type="primary">greA_5</name>
    <name evidence="10" type="ORF">SDC9_07761</name>
</gene>
<evidence type="ECO:0000256" key="5">
    <source>
        <dbReference type="ARBA" id="ARBA00023163"/>
    </source>
</evidence>